<organism evidence="4">
    <name type="scientific">marine sediment metagenome</name>
    <dbReference type="NCBI Taxonomy" id="412755"/>
    <lineage>
        <taxon>unclassified sequences</taxon>
        <taxon>metagenomes</taxon>
        <taxon>ecological metagenomes</taxon>
    </lineage>
</organism>
<keyword evidence="3" id="KW-0067">ATP-binding</keyword>
<dbReference type="GO" id="GO:0005524">
    <property type="term" value="F:ATP binding"/>
    <property type="evidence" value="ECO:0007669"/>
    <property type="project" value="UniProtKB-KW"/>
</dbReference>
<evidence type="ECO:0000313" key="4">
    <source>
        <dbReference type="EMBL" id="GAH58482.1"/>
    </source>
</evidence>
<reference evidence="4" key="1">
    <citation type="journal article" date="2014" name="Front. Microbiol.">
        <title>High frequency of phylogenetically diverse reductive dehalogenase-homologous genes in deep subseafloor sedimentary metagenomes.</title>
        <authorList>
            <person name="Kawai M."/>
            <person name="Futagami T."/>
            <person name="Toyoda A."/>
            <person name="Takaki Y."/>
            <person name="Nishi S."/>
            <person name="Hori S."/>
            <person name="Arai W."/>
            <person name="Tsubouchi T."/>
            <person name="Morono Y."/>
            <person name="Uchiyama I."/>
            <person name="Ito T."/>
            <person name="Fujiyama A."/>
            <person name="Inagaki F."/>
            <person name="Takami H."/>
        </authorList>
    </citation>
    <scope>NUCLEOTIDE SEQUENCE</scope>
    <source>
        <strain evidence="4">Expedition CK06-06</strain>
    </source>
</reference>
<keyword evidence="2" id="KW-0547">Nucleotide-binding</keyword>
<dbReference type="PANTHER" id="PTHR45772">
    <property type="entry name" value="CONSERVED COMPONENT OF ABC TRANSPORTER FOR NATURAL AMINO ACIDS-RELATED"/>
    <property type="match status" value="1"/>
</dbReference>
<evidence type="ECO:0000256" key="1">
    <source>
        <dbReference type="ARBA" id="ARBA00022448"/>
    </source>
</evidence>
<protein>
    <recommendedName>
        <fullName evidence="5">Branched-chain amino acid ATP-binding cassette transporter C-terminal domain-containing protein</fullName>
    </recommendedName>
</protein>
<feature type="non-terminal residue" evidence="4">
    <location>
        <position position="1"/>
    </location>
</feature>
<accession>X1GMU8</accession>
<dbReference type="InterPro" id="IPR051120">
    <property type="entry name" value="ABC_AA/LPS_Transport"/>
</dbReference>
<comment type="caution">
    <text evidence="4">The sequence shown here is derived from an EMBL/GenBank/DDBJ whole genome shotgun (WGS) entry which is preliminary data.</text>
</comment>
<evidence type="ECO:0008006" key="5">
    <source>
        <dbReference type="Google" id="ProtNLM"/>
    </source>
</evidence>
<dbReference type="AlphaFoldDB" id="X1GMU8"/>
<dbReference type="SUPFAM" id="SSF52540">
    <property type="entry name" value="P-loop containing nucleoside triphosphate hydrolases"/>
    <property type="match status" value="1"/>
</dbReference>
<evidence type="ECO:0000256" key="2">
    <source>
        <dbReference type="ARBA" id="ARBA00022741"/>
    </source>
</evidence>
<evidence type="ECO:0000256" key="3">
    <source>
        <dbReference type="ARBA" id="ARBA00022840"/>
    </source>
</evidence>
<feature type="non-terminal residue" evidence="4">
    <location>
        <position position="51"/>
    </location>
</feature>
<keyword evidence="1" id="KW-0813">Transport</keyword>
<name>X1GMU8_9ZZZZ</name>
<dbReference type="EMBL" id="BARU01016105">
    <property type="protein sequence ID" value="GAH58482.1"/>
    <property type="molecule type" value="Genomic_DNA"/>
</dbReference>
<dbReference type="GO" id="GO:0005886">
    <property type="term" value="C:plasma membrane"/>
    <property type="evidence" value="ECO:0007669"/>
    <property type="project" value="TreeGrafter"/>
</dbReference>
<dbReference type="InterPro" id="IPR027417">
    <property type="entry name" value="P-loop_NTPase"/>
</dbReference>
<proteinExistence type="predicted"/>
<dbReference type="PANTHER" id="PTHR45772:SF9">
    <property type="entry name" value="CONSERVED COMPONENT OF ABC TRANSPORTER FOR NATURAL AMINO ACIDS"/>
    <property type="match status" value="1"/>
</dbReference>
<sequence>VVAGLRGLPRDVTIILTDHDMDVVFGIADRITVLNQGEAIADGTPAEIERN</sequence>
<dbReference type="Gene3D" id="3.40.50.300">
    <property type="entry name" value="P-loop containing nucleotide triphosphate hydrolases"/>
    <property type="match status" value="1"/>
</dbReference>
<gene>
    <name evidence="4" type="ORF">S03H2_27139</name>
</gene>